<gene>
    <name evidence="1" type="ORF">BKA15_004600</name>
</gene>
<dbReference type="InterPro" id="IPR006059">
    <property type="entry name" value="SBP"/>
</dbReference>
<dbReference type="Proteomes" id="UP000569914">
    <property type="component" value="Unassembled WGS sequence"/>
</dbReference>
<name>A0A7Y9IAE1_9ACTN</name>
<dbReference type="Gene3D" id="3.40.190.10">
    <property type="entry name" value="Periplasmic binding protein-like II"/>
    <property type="match status" value="2"/>
</dbReference>
<dbReference type="RefSeq" id="WP_179754642.1">
    <property type="nucleotide sequence ID" value="NZ_JACCBU010000001.1"/>
</dbReference>
<protein>
    <submittedName>
        <fullName evidence="1">Multiple sugar transport system substrate-binding protein</fullName>
    </submittedName>
</protein>
<keyword evidence="1" id="KW-0762">Sugar transport</keyword>
<dbReference type="InterPro" id="IPR050490">
    <property type="entry name" value="Bact_solute-bd_prot1"/>
</dbReference>
<reference evidence="1 2" key="1">
    <citation type="submission" date="2020-07" db="EMBL/GenBank/DDBJ databases">
        <title>Sequencing the genomes of 1000 actinobacteria strains.</title>
        <authorList>
            <person name="Klenk H.-P."/>
        </authorList>
    </citation>
    <scope>NUCLEOTIDE SEQUENCE [LARGE SCALE GENOMIC DNA]</scope>
    <source>
        <strain evidence="1 2">DSM 22083</strain>
    </source>
</reference>
<dbReference type="PROSITE" id="PS51257">
    <property type="entry name" value="PROKAR_LIPOPROTEIN"/>
    <property type="match status" value="1"/>
</dbReference>
<dbReference type="Pfam" id="PF01547">
    <property type="entry name" value="SBP_bac_1"/>
    <property type="match status" value="1"/>
</dbReference>
<dbReference type="SUPFAM" id="SSF53850">
    <property type="entry name" value="Periplasmic binding protein-like II"/>
    <property type="match status" value="1"/>
</dbReference>
<evidence type="ECO:0000313" key="1">
    <source>
        <dbReference type="EMBL" id="NYE73271.1"/>
    </source>
</evidence>
<evidence type="ECO:0000313" key="2">
    <source>
        <dbReference type="Proteomes" id="UP000569914"/>
    </source>
</evidence>
<proteinExistence type="predicted"/>
<keyword evidence="2" id="KW-1185">Reference proteome</keyword>
<accession>A0A7Y9IAE1</accession>
<sequence>MVTRTPPLRAFGAIALALVLSLVGAGCGRNSAGPAEDGRTTLRFAWWGNEKRAEATQQALRAFEAAHPGITVIGESTEFSAYFDKLATGVAAGDAPDVFTLGGAYPAEYAGRGALLDLASVSGSLDLDALDASARQNGQVRGAQYGVSTGANALAIVANPKVFAAAGVELPDDDTWTWDDYAALATAITEKSPKGTYGTATPLTHDSLDAYARQRGESLYTEDGKLGLTEQTVAAFFDYSLRLMKQQAAPPATITVEEEGASTEQTLMGRGQAGMMLAWSNSVSALGTATGTELKLLKLPGETPTPGIWLQSSQYYAISAKTEQADAAAKLINFLVNDERAASVLLTDRGVPANPEIRTAIADQLSPAGKVEVDYIDAIGKIEFAPTFIGPVGSTKVADITSRVSTDVLFERITPAEAAKQWLTESQQAIAG</sequence>
<dbReference type="AlphaFoldDB" id="A0A7Y9IAE1"/>
<comment type="caution">
    <text evidence="1">The sequence shown here is derived from an EMBL/GenBank/DDBJ whole genome shotgun (WGS) entry which is preliminary data.</text>
</comment>
<dbReference type="EMBL" id="JACCBU010000001">
    <property type="protein sequence ID" value="NYE73271.1"/>
    <property type="molecule type" value="Genomic_DNA"/>
</dbReference>
<keyword evidence="1" id="KW-0813">Transport</keyword>
<organism evidence="1 2">
    <name type="scientific">Microlunatus parietis</name>
    <dbReference type="NCBI Taxonomy" id="682979"/>
    <lineage>
        <taxon>Bacteria</taxon>
        <taxon>Bacillati</taxon>
        <taxon>Actinomycetota</taxon>
        <taxon>Actinomycetes</taxon>
        <taxon>Propionibacteriales</taxon>
        <taxon>Propionibacteriaceae</taxon>
        <taxon>Microlunatus</taxon>
    </lineage>
</organism>
<dbReference type="PANTHER" id="PTHR43649">
    <property type="entry name" value="ARABINOSE-BINDING PROTEIN-RELATED"/>
    <property type="match status" value="1"/>
</dbReference>
<dbReference type="PANTHER" id="PTHR43649:SF11">
    <property type="entry name" value="ABC TRANSPORTER SUBSTRATE-BINDING PROTEIN YESO-RELATED"/>
    <property type="match status" value="1"/>
</dbReference>